<protein>
    <submittedName>
        <fullName evidence="1">Uncharacterized protein</fullName>
    </submittedName>
</protein>
<sequence>MKIKWHTIPPLSPHFGGFWEAGVVSKVSFKASIIGNINLTFEELSTLLTQIEAVLRPLIKLDDNDADILNVLTPSHFLIGDVIMSPPEIAEEAKLFLKGRWDIIQKGN</sequence>
<proteinExistence type="predicted"/>
<dbReference type="OrthoDB" id="7763962at2759"/>
<dbReference type="Proteomes" id="UP000499080">
    <property type="component" value="Unassembled WGS sequence"/>
</dbReference>
<reference evidence="1 2" key="1">
    <citation type="journal article" date="2019" name="Sci. Rep.">
        <title>Orb-weaving spider Araneus ventricosus genome elucidates the spidroin gene catalogue.</title>
        <authorList>
            <person name="Kono N."/>
            <person name="Nakamura H."/>
            <person name="Ohtoshi R."/>
            <person name="Moran D.A.P."/>
            <person name="Shinohara A."/>
            <person name="Yoshida Y."/>
            <person name="Fujiwara M."/>
            <person name="Mori M."/>
            <person name="Tomita M."/>
            <person name="Arakawa K."/>
        </authorList>
    </citation>
    <scope>NUCLEOTIDE SEQUENCE [LARGE SCALE GENOMIC DNA]</scope>
</reference>
<organism evidence="1 2">
    <name type="scientific">Araneus ventricosus</name>
    <name type="common">Orbweaver spider</name>
    <name type="synonym">Epeira ventricosa</name>
    <dbReference type="NCBI Taxonomy" id="182803"/>
    <lineage>
        <taxon>Eukaryota</taxon>
        <taxon>Metazoa</taxon>
        <taxon>Ecdysozoa</taxon>
        <taxon>Arthropoda</taxon>
        <taxon>Chelicerata</taxon>
        <taxon>Arachnida</taxon>
        <taxon>Araneae</taxon>
        <taxon>Araneomorphae</taxon>
        <taxon>Entelegynae</taxon>
        <taxon>Araneoidea</taxon>
        <taxon>Araneidae</taxon>
        <taxon>Araneus</taxon>
    </lineage>
</organism>
<dbReference type="AlphaFoldDB" id="A0A4Y2I7F1"/>
<dbReference type="EMBL" id="BGPR01002417">
    <property type="protein sequence ID" value="GBM73056.1"/>
    <property type="molecule type" value="Genomic_DNA"/>
</dbReference>
<keyword evidence="2" id="KW-1185">Reference proteome</keyword>
<gene>
    <name evidence="1" type="ORF">AVEN_268532_1</name>
</gene>
<evidence type="ECO:0000313" key="1">
    <source>
        <dbReference type="EMBL" id="GBM73056.1"/>
    </source>
</evidence>
<accession>A0A4Y2I7F1</accession>
<comment type="caution">
    <text evidence="1">The sequence shown here is derived from an EMBL/GenBank/DDBJ whole genome shotgun (WGS) entry which is preliminary data.</text>
</comment>
<evidence type="ECO:0000313" key="2">
    <source>
        <dbReference type="Proteomes" id="UP000499080"/>
    </source>
</evidence>
<name>A0A4Y2I7F1_ARAVE</name>